<dbReference type="Proteomes" id="UP000054976">
    <property type="component" value="Unassembled WGS sequence"/>
</dbReference>
<evidence type="ECO:0000313" key="3">
    <source>
        <dbReference type="Proteomes" id="UP000054976"/>
    </source>
</evidence>
<evidence type="ECO:0000313" key="2">
    <source>
        <dbReference type="EMBL" id="GAQ95530.1"/>
    </source>
</evidence>
<evidence type="ECO:0000256" key="1">
    <source>
        <dbReference type="SAM" id="Phobius"/>
    </source>
</evidence>
<reference evidence="3" key="1">
    <citation type="submission" date="2016-01" db="EMBL/GenBank/DDBJ databases">
        <title>Draft genome sequence of Thermodesulfovibrio aggregans strain TGE-P1.</title>
        <authorList>
            <person name="Sekiguchi Y."/>
            <person name="Ohashi A."/>
            <person name="Matsuura N."/>
            <person name="Tourlousse M.D."/>
        </authorList>
    </citation>
    <scope>NUCLEOTIDE SEQUENCE [LARGE SCALE GENOMIC DNA]</scope>
    <source>
        <strain evidence="3">TGE-P1</strain>
    </source>
</reference>
<keyword evidence="3" id="KW-1185">Reference proteome</keyword>
<dbReference type="STRING" id="86166.TAGGR_32"/>
<protein>
    <recommendedName>
        <fullName evidence="4">Mechanosensitive ion channel family protein</fullName>
    </recommendedName>
</protein>
<keyword evidence="1" id="KW-1133">Transmembrane helix</keyword>
<sequence length="64" mass="7515">MNFETEPISHWLFDPTVGKIISAIVGIFLIFVITKLSKRYIVNKIKDSENRYRAKKQQLFLAML</sequence>
<organism evidence="2 3">
    <name type="scientific">Thermodesulfovibrio aggregans</name>
    <dbReference type="NCBI Taxonomy" id="86166"/>
    <lineage>
        <taxon>Bacteria</taxon>
        <taxon>Pseudomonadati</taxon>
        <taxon>Nitrospirota</taxon>
        <taxon>Thermodesulfovibrionia</taxon>
        <taxon>Thermodesulfovibrionales</taxon>
        <taxon>Thermodesulfovibrionaceae</taxon>
        <taxon>Thermodesulfovibrio</taxon>
    </lineage>
</organism>
<evidence type="ECO:0008006" key="4">
    <source>
        <dbReference type="Google" id="ProtNLM"/>
    </source>
</evidence>
<gene>
    <name evidence="2" type="ORF">TAGGR_32</name>
</gene>
<keyword evidence="1" id="KW-0472">Membrane</keyword>
<dbReference type="AlphaFoldDB" id="A0A0U9HUH7"/>
<name>A0A0U9HUH7_9BACT</name>
<comment type="caution">
    <text evidence="2">The sequence shown here is derived from an EMBL/GenBank/DDBJ whole genome shotgun (WGS) entry which is preliminary data.</text>
</comment>
<feature type="transmembrane region" description="Helical" evidence="1">
    <location>
        <begin position="20"/>
        <end position="37"/>
    </location>
</feature>
<dbReference type="RefSeq" id="WP_201783841.1">
    <property type="nucleotide sequence ID" value="NZ_BCNO01000003.1"/>
</dbReference>
<dbReference type="EMBL" id="BCNO01000003">
    <property type="protein sequence ID" value="GAQ95530.1"/>
    <property type="molecule type" value="Genomic_DNA"/>
</dbReference>
<accession>A0A0U9HUH7</accession>
<keyword evidence="1" id="KW-0812">Transmembrane</keyword>
<proteinExistence type="predicted"/>